<accession>A0AA39WZ43</accession>
<evidence type="ECO:0000256" key="1">
    <source>
        <dbReference type="SAM" id="SignalP"/>
    </source>
</evidence>
<proteinExistence type="predicted"/>
<comment type="caution">
    <text evidence="2">The sequence shown here is derived from an EMBL/GenBank/DDBJ whole genome shotgun (WGS) entry which is preliminary data.</text>
</comment>
<name>A0AA39WZ43_9PEZI</name>
<dbReference type="Proteomes" id="UP001175000">
    <property type="component" value="Unassembled WGS sequence"/>
</dbReference>
<dbReference type="AlphaFoldDB" id="A0AA39WZ43"/>
<sequence>MHLPSLTSLALPLPALFTTTSADFMASYRECAVAGSACRSHRAVWFTSYDAQDINADSGCRTGAGSTREFCADWSMAPPRGHFYYHRQLSQFWCDCGRRFLYHGITPLYAVATLIMISF</sequence>
<keyword evidence="1" id="KW-0732">Signal</keyword>
<reference evidence="2" key="1">
    <citation type="submission" date="2023-06" db="EMBL/GenBank/DDBJ databases">
        <title>Genome-scale phylogeny and comparative genomics of the fungal order Sordariales.</title>
        <authorList>
            <consortium name="Lawrence Berkeley National Laboratory"/>
            <person name="Hensen N."/>
            <person name="Bonometti L."/>
            <person name="Westerberg I."/>
            <person name="Brannstrom I.O."/>
            <person name="Guillou S."/>
            <person name="Cros-Aarteil S."/>
            <person name="Calhoun S."/>
            <person name="Haridas S."/>
            <person name="Kuo A."/>
            <person name="Mondo S."/>
            <person name="Pangilinan J."/>
            <person name="Riley R."/>
            <person name="Labutti K."/>
            <person name="Andreopoulos B."/>
            <person name="Lipzen A."/>
            <person name="Chen C."/>
            <person name="Yanf M."/>
            <person name="Daum C."/>
            <person name="Ng V."/>
            <person name="Clum A."/>
            <person name="Steindorff A."/>
            <person name="Ohm R."/>
            <person name="Martin F."/>
            <person name="Silar P."/>
            <person name="Natvig D."/>
            <person name="Lalanne C."/>
            <person name="Gautier V."/>
            <person name="Ament-Velasquez S.L."/>
            <person name="Kruys A."/>
            <person name="Hutchinson M.I."/>
            <person name="Powell A.J."/>
            <person name="Barry K."/>
            <person name="Miller A.N."/>
            <person name="Grigoriev I.V."/>
            <person name="Debuchy R."/>
            <person name="Gladieux P."/>
            <person name="Thoren M.H."/>
            <person name="Johannesson H."/>
        </authorList>
    </citation>
    <scope>NUCLEOTIDE SEQUENCE</scope>
    <source>
        <strain evidence="2">CBS 606.72</strain>
    </source>
</reference>
<evidence type="ECO:0000313" key="2">
    <source>
        <dbReference type="EMBL" id="KAK0624302.1"/>
    </source>
</evidence>
<gene>
    <name evidence="2" type="ORF">B0T14DRAFT_495599</name>
</gene>
<feature type="signal peptide" evidence="1">
    <location>
        <begin position="1"/>
        <end position="22"/>
    </location>
</feature>
<organism evidence="2 3">
    <name type="scientific">Immersiella caudata</name>
    <dbReference type="NCBI Taxonomy" id="314043"/>
    <lineage>
        <taxon>Eukaryota</taxon>
        <taxon>Fungi</taxon>
        <taxon>Dikarya</taxon>
        <taxon>Ascomycota</taxon>
        <taxon>Pezizomycotina</taxon>
        <taxon>Sordariomycetes</taxon>
        <taxon>Sordariomycetidae</taxon>
        <taxon>Sordariales</taxon>
        <taxon>Lasiosphaeriaceae</taxon>
        <taxon>Immersiella</taxon>
    </lineage>
</organism>
<keyword evidence="3" id="KW-1185">Reference proteome</keyword>
<evidence type="ECO:0000313" key="3">
    <source>
        <dbReference type="Proteomes" id="UP001175000"/>
    </source>
</evidence>
<protein>
    <submittedName>
        <fullName evidence="2">Uncharacterized protein</fullName>
    </submittedName>
</protein>
<dbReference type="EMBL" id="JAULSU010000003">
    <property type="protein sequence ID" value="KAK0624302.1"/>
    <property type="molecule type" value="Genomic_DNA"/>
</dbReference>
<feature type="chain" id="PRO_5041299965" evidence="1">
    <location>
        <begin position="23"/>
        <end position="119"/>
    </location>
</feature>